<reference evidence="1 2" key="1">
    <citation type="submission" date="2023-08" db="EMBL/GenBank/DDBJ databases">
        <title>Annotated Genome Sequence of Vanrija albida AlHP1.</title>
        <authorList>
            <person name="Herzog R."/>
        </authorList>
    </citation>
    <scope>NUCLEOTIDE SEQUENCE [LARGE SCALE GENOMIC DNA]</scope>
    <source>
        <strain evidence="1 2">AlHP1</strain>
    </source>
</reference>
<evidence type="ECO:0000313" key="1">
    <source>
        <dbReference type="EMBL" id="KAL1407962.1"/>
    </source>
</evidence>
<accession>A0ABR3Q0J0</accession>
<organism evidence="1 2">
    <name type="scientific">Vanrija albida</name>
    <dbReference type="NCBI Taxonomy" id="181172"/>
    <lineage>
        <taxon>Eukaryota</taxon>
        <taxon>Fungi</taxon>
        <taxon>Dikarya</taxon>
        <taxon>Basidiomycota</taxon>
        <taxon>Agaricomycotina</taxon>
        <taxon>Tremellomycetes</taxon>
        <taxon>Trichosporonales</taxon>
        <taxon>Trichosporonaceae</taxon>
        <taxon>Vanrija</taxon>
    </lineage>
</organism>
<keyword evidence="2" id="KW-1185">Reference proteome</keyword>
<sequence length="432" mass="50004">MQLFHDWRSPNELVDSFVRTAQILTQVNKQLFNGWTSPTELVEQVVASLDPQGPAERHAVASFLRTGQILTRVNKQLFNGWRRPYDLRLSATLPNEIVEQIVTNLDPQLPADRHALANLLRTSQAFWELAAPLLYHSLRFEHDKLISLLDGPDGEYYRHVVGKIRWRPPPPMPFSERKRRSFTFVRHFRLTGYLYEHTTRRLIYVSLPNTPLFPNVEKLCLVVRSDLFRHDGDVLPRSPPQKDFLLFDNPHVCAESWTAVHQLHWLPMKAIQSFTFHGRPDELHEMDSLQPEALEKARTARRIRIYDDGGQECFRDNVNTLGFLRPVELGLPPIEHFEYSGKRCLHYLTGRYDFPSDCPPSQVTSVSLEGVEISAFNDENCSQAPVCVVCDGTFAVLTDWGDKYKAYEERAKWWGADMKDYGSRKNFIVVTR</sequence>
<protein>
    <recommendedName>
        <fullName evidence="3">F-box domain-containing protein</fullName>
    </recommendedName>
</protein>
<dbReference type="GeneID" id="95985802"/>
<dbReference type="RefSeq" id="XP_069207906.1">
    <property type="nucleotide sequence ID" value="XM_069353264.1"/>
</dbReference>
<dbReference type="Proteomes" id="UP001565368">
    <property type="component" value="Unassembled WGS sequence"/>
</dbReference>
<dbReference type="EMBL" id="JBBXJM010000004">
    <property type="protein sequence ID" value="KAL1407962.1"/>
    <property type="molecule type" value="Genomic_DNA"/>
</dbReference>
<gene>
    <name evidence="1" type="ORF">Q8F55_004759</name>
</gene>
<proteinExistence type="predicted"/>
<name>A0ABR3Q0J0_9TREE</name>
<comment type="caution">
    <text evidence="1">The sequence shown here is derived from an EMBL/GenBank/DDBJ whole genome shotgun (WGS) entry which is preliminary data.</text>
</comment>
<evidence type="ECO:0008006" key="3">
    <source>
        <dbReference type="Google" id="ProtNLM"/>
    </source>
</evidence>
<evidence type="ECO:0000313" key="2">
    <source>
        <dbReference type="Proteomes" id="UP001565368"/>
    </source>
</evidence>